<dbReference type="NCBIfam" id="TIGR04183">
    <property type="entry name" value="Por_Secre_tail"/>
    <property type="match status" value="1"/>
</dbReference>
<comment type="caution">
    <text evidence="2">The sequence shown here is derived from an EMBL/GenBank/DDBJ whole genome shotgun (WGS) entry which is preliminary data.</text>
</comment>
<dbReference type="InterPro" id="IPR026444">
    <property type="entry name" value="Secre_tail"/>
</dbReference>
<proteinExistence type="predicted"/>
<evidence type="ECO:0000259" key="1">
    <source>
        <dbReference type="Pfam" id="PF18962"/>
    </source>
</evidence>
<sequence length="180" mass="19480">CWIVHVTEGEDILGFNLYRREAELREPSSPLGVDFSQICKPINSGLITGQNPYNYTDSGVEGGRRYEYRLEAVLADDTPTTLGTCQVTAGITPRWFSIIAVYPNPACERLTCLLFVPDAGAVELCLYDLSGRLVAEKRLTADEAGEMEAELCVAGLASGVYSLRAYAFGASADGCAVIVR</sequence>
<protein>
    <recommendedName>
        <fullName evidence="1">Secretion system C-terminal sorting domain-containing protein</fullName>
    </recommendedName>
</protein>
<reference evidence="2" key="1">
    <citation type="journal article" date="2014" name="Front. Microbiol.">
        <title>High frequency of phylogenetically diverse reductive dehalogenase-homologous genes in deep subseafloor sedimentary metagenomes.</title>
        <authorList>
            <person name="Kawai M."/>
            <person name="Futagami T."/>
            <person name="Toyoda A."/>
            <person name="Takaki Y."/>
            <person name="Nishi S."/>
            <person name="Hori S."/>
            <person name="Arai W."/>
            <person name="Tsubouchi T."/>
            <person name="Morono Y."/>
            <person name="Uchiyama I."/>
            <person name="Ito T."/>
            <person name="Fujiyama A."/>
            <person name="Inagaki F."/>
            <person name="Takami H."/>
        </authorList>
    </citation>
    <scope>NUCLEOTIDE SEQUENCE</scope>
    <source>
        <strain evidence="2">Expedition CK06-06</strain>
    </source>
</reference>
<dbReference type="AlphaFoldDB" id="X1HBB1"/>
<feature type="domain" description="Secretion system C-terminal sorting" evidence="1">
    <location>
        <begin position="101"/>
        <end position="165"/>
    </location>
</feature>
<accession>X1HBB1</accession>
<organism evidence="2">
    <name type="scientific">marine sediment metagenome</name>
    <dbReference type="NCBI Taxonomy" id="412755"/>
    <lineage>
        <taxon>unclassified sequences</taxon>
        <taxon>metagenomes</taxon>
        <taxon>ecological metagenomes</taxon>
    </lineage>
</organism>
<dbReference type="EMBL" id="BARU01021945">
    <property type="protein sequence ID" value="GAH51144.1"/>
    <property type="molecule type" value="Genomic_DNA"/>
</dbReference>
<evidence type="ECO:0000313" key="2">
    <source>
        <dbReference type="EMBL" id="GAH51144.1"/>
    </source>
</evidence>
<gene>
    <name evidence="2" type="ORF">S03H2_35836</name>
</gene>
<dbReference type="Pfam" id="PF18962">
    <property type="entry name" value="Por_Secre_tail"/>
    <property type="match status" value="1"/>
</dbReference>
<name>X1HBB1_9ZZZZ</name>
<feature type="non-terminal residue" evidence="2">
    <location>
        <position position="1"/>
    </location>
</feature>